<dbReference type="RefSeq" id="WP_136960710.1">
    <property type="nucleotide sequence ID" value="NZ_CP039690.1"/>
</dbReference>
<evidence type="ECO:0000259" key="4">
    <source>
        <dbReference type="PROSITE" id="PS50893"/>
    </source>
</evidence>
<dbReference type="Proteomes" id="UP000298781">
    <property type="component" value="Chromosome"/>
</dbReference>
<dbReference type="SUPFAM" id="SSF52540">
    <property type="entry name" value="P-loop containing nucleoside triphosphate hydrolases"/>
    <property type="match status" value="1"/>
</dbReference>
<keyword evidence="2" id="KW-0547">Nucleotide-binding</keyword>
<dbReference type="PANTHER" id="PTHR45772">
    <property type="entry name" value="CONSERVED COMPONENT OF ABC TRANSPORTER FOR NATURAL AMINO ACIDS-RELATED"/>
    <property type="match status" value="1"/>
</dbReference>
<dbReference type="InterPro" id="IPR003593">
    <property type="entry name" value="AAA+_ATPase"/>
</dbReference>
<dbReference type="GO" id="GO:1903806">
    <property type="term" value="P:L-isoleucine import across plasma membrane"/>
    <property type="evidence" value="ECO:0007669"/>
    <property type="project" value="TreeGrafter"/>
</dbReference>
<dbReference type="GO" id="GO:1903805">
    <property type="term" value="P:L-valine import across plasma membrane"/>
    <property type="evidence" value="ECO:0007669"/>
    <property type="project" value="TreeGrafter"/>
</dbReference>
<dbReference type="Gene3D" id="3.40.50.300">
    <property type="entry name" value="P-loop containing nucleotide triphosphate hydrolases"/>
    <property type="match status" value="1"/>
</dbReference>
<dbReference type="SMART" id="SM00382">
    <property type="entry name" value="AAA"/>
    <property type="match status" value="1"/>
</dbReference>
<dbReference type="CDD" id="cd03219">
    <property type="entry name" value="ABC_Mj1267_LivG_branched"/>
    <property type="match status" value="1"/>
</dbReference>
<keyword evidence="3 5" id="KW-0067">ATP-binding</keyword>
<dbReference type="PANTHER" id="PTHR45772:SF7">
    <property type="entry name" value="AMINO ACID ABC TRANSPORTER ATP-BINDING PROTEIN"/>
    <property type="match status" value="1"/>
</dbReference>
<dbReference type="PROSITE" id="PS50893">
    <property type="entry name" value="ABC_TRANSPORTER_2"/>
    <property type="match status" value="1"/>
</dbReference>
<dbReference type="GO" id="GO:0015188">
    <property type="term" value="F:L-isoleucine transmembrane transporter activity"/>
    <property type="evidence" value="ECO:0007669"/>
    <property type="project" value="TreeGrafter"/>
</dbReference>
<dbReference type="GO" id="GO:0042941">
    <property type="term" value="P:D-alanine transmembrane transport"/>
    <property type="evidence" value="ECO:0007669"/>
    <property type="project" value="TreeGrafter"/>
</dbReference>
<evidence type="ECO:0000256" key="2">
    <source>
        <dbReference type="ARBA" id="ARBA00022741"/>
    </source>
</evidence>
<protein>
    <submittedName>
        <fullName evidence="5">ABC transporter ATP-binding protein</fullName>
    </submittedName>
</protein>
<dbReference type="InterPro" id="IPR032823">
    <property type="entry name" value="BCA_ABC_TP_C"/>
</dbReference>
<dbReference type="EMBL" id="CP039690">
    <property type="protein sequence ID" value="QCI65262.1"/>
    <property type="molecule type" value="Genomic_DNA"/>
</dbReference>
<dbReference type="GO" id="GO:0016887">
    <property type="term" value="F:ATP hydrolysis activity"/>
    <property type="evidence" value="ECO:0007669"/>
    <property type="project" value="InterPro"/>
</dbReference>
<reference evidence="5 6" key="1">
    <citation type="submission" date="2019-04" db="EMBL/GenBank/DDBJ databases">
        <title>Phreatobacter aquaticus sp. nov.</title>
        <authorList>
            <person name="Choi A."/>
        </authorList>
    </citation>
    <scope>NUCLEOTIDE SEQUENCE [LARGE SCALE GENOMIC DNA]</scope>
    <source>
        <strain evidence="5 6">KCTC 52518</strain>
    </source>
</reference>
<dbReference type="InterPro" id="IPR027417">
    <property type="entry name" value="P-loop_NTPase"/>
</dbReference>
<organism evidence="5 6">
    <name type="scientific">Phreatobacter stygius</name>
    <dbReference type="NCBI Taxonomy" id="1940610"/>
    <lineage>
        <taxon>Bacteria</taxon>
        <taxon>Pseudomonadati</taxon>
        <taxon>Pseudomonadota</taxon>
        <taxon>Alphaproteobacteria</taxon>
        <taxon>Hyphomicrobiales</taxon>
        <taxon>Phreatobacteraceae</taxon>
        <taxon>Phreatobacter</taxon>
    </lineage>
</organism>
<evidence type="ECO:0000313" key="6">
    <source>
        <dbReference type="Proteomes" id="UP000298781"/>
    </source>
</evidence>
<dbReference type="Pfam" id="PF12399">
    <property type="entry name" value="BCA_ABC_TP_C"/>
    <property type="match status" value="1"/>
</dbReference>
<dbReference type="GO" id="GO:0005524">
    <property type="term" value="F:ATP binding"/>
    <property type="evidence" value="ECO:0007669"/>
    <property type="project" value="UniProtKB-KW"/>
</dbReference>
<accession>A0A4D7BAX3</accession>
<dbReference type="KEGG" id="pstg:E8M01_14210"/>
<dbReference type="GO" id="GO:0005304">
    <property type="term" value="F:L-valine transmembrane transporter activity"/>
    <property type="evidence" value="ECO:0007669"/>
    <property type="project" value="TreeGrafter"/>
</dbReference>
<evidence type="ECO:0000256" key="3">
    <source>
        <dbReference type="ARBA" id="ARBA00022840"/>
    </source>
</evidence>
<sequence>MSAHQAQANPASAASPARLLECRGLSVRFGGLMALNELDIDVGRGEVLGLIGPNGSGKTTFFNVVSGVYAASAGSIRLDGVDITRAQAQNLSAHGLARTFQRSRLCLPLSVFDNIALGAQGRLDSGLWHNLFRRKAFATEARTMAAEARELLHVFSPTLADKLFEPAISLGMIDRRRVEICRALVGRPKLVLLDEPSAGMTHDETDQLMDEILGVRRSLGDLTIIIVEHEMGLIERVTDRCVVLNYGKKICEGRFRDVAADPVVREAYLGQS</sequence>
<proteinExistence type="predicted"/>
<keyword evidence="1" id="KW-0813">Transport</keyword>
<evidence type="ECO:0000313" key="5">
    <source>
        <dbReference type="EMBL" id="QCI65262.1"/>
    </source>
</evidence>
<dbReference type="GO" id="GO:0015192">
    <property type="term" value="F:L-phenylalanine transmembrane transporter activity"/>
    <property type="evidence" value="ECO:0007669"/>
    <property type="project" value="TreeGrafter"/>
</dbReference>
<dbReference type="GO" id="GO:0015808">
    <property type="term" value="P:L-alanine transport"/>
    <property type="evidence" value="ECO:0007669"/>
    <property type="project" value="TreeGrafter"/>
</dbReference>
<dbReference type="AlphaFoldDB" id="A0A4D7BAX3"/>
<evidence type="ECO:0000256" key="1">
    <source>
        <dbReference type="ARBA" id="ARBA00022448"/>
    </source>
</evidence>
<gene>
    <name evidence="5" type="ORF">E8M01_14210</name>
</gene>
<name>A0A4D7BAX3_9HYPH</name>
<dbReference type="InterPro" id="IPR003439">
    <property type="entry name" value="ABC_transporter-like_ATP-bd"/>
</dbReference>
<feature type="domain" description="ABC transporter" evidence="4">
    <location>
        <begin position="20"/>
        <end position="271"/>
    </location>
</feature>
<dbReference type="GO" id="GO:0005886">
    <property type="term" value="C:plasma membrane"/>
    <property type="evidence" value="ECO:0007669"/>
    <property type="project" value="TreeGrafter"/>
</dbReference>
<dbReference type="InterPro" id="IPR051120">
    <property type="entry name" value="ABC_AA/LPS_Transport"/>
</dbReference>
<keyword evidence="6" id="KW-1185">Reference proteome</keyword>
<dbReference type="Pfam" id="PF00005">
    <property type="entry name" value="ABC_tran"/>
    <property type="match status" value="1"/>
</dbReference>
<dbReference type="OrthoDB" id="9779872at2"/>